<organism evidence="3 4">
    <name type="scientific">Ligilactobacillus ruminis</name>
    <dbReference type="NCBI Taxonomy" id="1623"/>
    <lineage>
        <taxon>Bacteria</taxon>
        <taxon>Bacillati</taxon>
        <taxon>Bacillota</taxon>
        <taxon>Bacilli</taxon>
        <taxon>Lactobacillales</taxon>
        <taxon>Lactobacillaceae</taxon>
        <taxon>Ligilactobacillus</taxon>
    </lineage>
</organism>
<comment type="caution">
    <text evidence="3">The sequence shown here is derived from an EMBL/GenBank/DDBJ whole genome shotgun (WGS) entry which is preliminary data.</text>
</comment>
<dbReference type="Proteomes" id="UP000182089">
    <property type="component" value="Unassembled WGS sequence"/>
</dbReference>
<evidence type="ECO:0000313" key="4">
    <source>
        <dbReference type="Proteomes" id="UP000182089"/>
    </source>
</evidence>
<dbReference type="EMBL" id="FOCC01000009">
    <property type="protein sequence ID" value="SEM79199.1"/>
    <property type="molecule type" value="Genomic_DNA"/>
</dbReference>
<dbReference type="InterPro" id="IPR005135">
    <property type="entry name" value="Endo/exonuclease/phosphatase"/>
</dbReference>
<name>A0ABY1ACE7_9LACO</name>
<dbReference type="Pfam" id="PF03372">
    <property type="entry name" value="Exo_endo_phos"/>
    <property type="match status" value="1"/>
</dbReference>
<dbReference type="SUPFAM" id="SSF56219">
    <property type="entry name" value="DNase I-like"/>
    <property type="match status" value="1"/>
</dbReference>
<dbReference type="InterPro" id="IPR036691">
    <property type="entry name" value="Endo/exonu/phosph_ase_sf"/>
</dbReference>
<dbReference type="PANTHER" id="PTHR15822:SF23">
    <property type="entry name" value="ENDONUCLEASE_EXONUCLEASE_PHOSPHATASE FAMILY PROTEIN"/>
    <property type="match status" value="1"/>
</dbReference>
<dbReference type="Gene3D" id="3.60.10.10">
    <property type="entry name" value="Endonuclease/exonuclease/phosphatase"/>
    <property type="match status" value="1"/>
</dbReference>
<proteinExistence type="predicted"/>
<evidence type="ECO:0000313" key="3">
    <source>
        <dbReference type="EMBL" id="SEM79199.1"/>
    </source>
</evidence>
<dbReference type="InterPro" id="IPR051547">
    <property type="entry name" value="TDP2-like"/>
</dbReference>
<sequence>MANFLTLNTHSLMGENIEAKLQSLGEMILKKDCDVVCLQEINQEKDSPVIGPIDNFCPVPDQFPLHEDNYALALVRYLKDKGANYYFSYAYNHIGYDHFNEGVAILAKEPLESQSFVVSKTDDPTDYHTRRILVAKTQINGQELYAVSAHFSWLKDGFLAEWQKAVQALAQKHPLVVMGDFNNPAQTKGYQAILDSELGLQDTYQAARKKSGGPTIEADIDGWEGNSEALRIDFIFATAEFEPVLSEVVFDGQTGPVISDHRGVFCQTK</sequence>
<accession>A0ABY1ACE7</accession>
<feature type="domain" description="Endonuclease/exonuclease/phosphatase" evidence="2">
    <location>
        <begin position="18"/>
        <end position="261"/>
    </location>
</feature>
<reference evidence="3 4" key="1">
    <citation type="submission" date="2016-10" db="EMBL/GenBank/DDBJ databases">
        <authorList>
            <person name="Varghese N."/>
            <person name="Submissions S."/>
        </authorList>
    </citation>
    <scope>NUCLEOTIDE SEQUENCE [LARGE SCALE GENOMIC DNA]</scope>
    <source>
        <strain evidence="3 4">WC1T17</strain>
    </source>
</reference>
<evidence type="ECO:0000256" key="1">
    <source>
        <dbReference type="ARBA" id="ARBA00022801"/>
    </source>
</evidence>
<gene>
    <name evidence="3" type="ORF">SAMN05216431_1093</name>
</gene>
<protein>
    <submittedName>
        <fullName evidence="3">Maltose 6'-phosphate phosphatase</fullName>
    </submittedName>
</protein>
<dbReference type="PANTHER" id="PTHR15822">
    <property type="entry name" value="TRAF AND TNF RECEPTOR-ASSOCIATED PROTEIN"/>
    <property type="match status" value="1"/>
</dbReference>
<keyword evidence="1" id="KW-0378">Hydrolase</keyword>
<dbReference type="CDD" id="cd09079">
    <property type="entry name" value="RgfB-like"/>
    <property type="match status" value="1"/>
</dbReference>
<evidence type="ECO:0000259" key="2">
    <source>
        <dbReference type="Pfam" id="PF03372"/>
    </source>
</evidence>